<reference evidence="3" key="1">
    <citation type="journal article" date="2020" name="Nat. Commun.">
        <title>Large-scale genome sequencing of mycorrhizal fungi provides insights into the early evolution of symbiotic traits.</title>
        <authorList>
            <person name="Miyauchi S."/>
            <person name="Kiss E."/>
            <person name="Kuo A."/>
            <person name="Drula E."/>
            <person name="Kohler A."/>
            <person name="Sanchez-Garcia M."/>
            <person name="Morin E."/>
            <person name="Andreopoulos B."/>
            <person name="Barry K.W."/>
            <person name="Bonito G."/>
            <person name="Buee M."/>
            <person name="Carver A."/>
            <person name="Chen C."/>
            <person name="Cichocki N."/>
            <person name="Clum A."/>
            <person name="Culley D."/>
            <person name="Crous P.W."/>
            <person name="Fauchery L."/>
            <person name="Girlanda M."/>
            <person name="Hayes R.D."/>
            <person name="Keri Z."/>
            <person name="LaButti K."/>
            <person name="Lipzen A."/>
            <person name="Lombard V."/>
            <person name="Magnuson J."/>
            <person name="Maillard F."/>
            <person name="Murat C."/>
            <person name="Nolan M."/>
            <person name="Ohm R.A."/>
            <person name="Pangilinan J."/>
            <person name="Pereira M.F."/>
            <person name="Perotto S."/>
            <person name="Peter M."/>
            <person name="Pfister S."/>
            <person name="Riley R."/>
            <person name="Sitrit Y."/>
            <person name="Stielow J.B."/>
            <person name="Szollosi G."/>
            <person name="Zifcakova L."/>
            <person name="Stursova M."/>
            <person name="Spatafora J.W."/>
            <person name="Tedersoo L."/>
            <person name="Vaario L.M."/>
            <person name="Yamada A."/>
            <person name="Yan M."/>
            <person name="Wang P."/>
            <person name="Xu J."/>
            <person name="Bruns T."/>
            <person name="Baldrian P."/>
            <person name="Vilgalys R."/>
            <person name="Dunand C."/>
            <person name="Henrissat B."/>
            <person name="Grigoriev I.V."/>
            <person name="Hibbett D."/>
            <person name="Nagy L.G."/>
            <person name="Martin F.M."/>
        </authorList>
    </citation>
    <scope>NUCLEOTIDE SEQUENCE</scope>
    <source>
        <strain evidence="3">UH-Tt-Lm1</strain>
    </source>
</reference>
<comment type="caution">
    <text evidence="3">The sequence shown here is derived from an EMBL/GenBank/DDBJ whole genome shotgun (WGS) entry which is preliminary data.</text>
</comment>
<evidence type="ECO:0000313" key="4">
    <source>
        <dbReference type="Proteomes" id="UP000736335"/>
    </source>
</evidence>
<feature type="coiled-coil region" evidence="1">
    <location>
        <begin position="41"/>
        <end position="117"/>
    </location>
</feature>
<dbReference type="EMBL" id="WIUZ02000012">
    <property type="protein sequence ID" value="KAF9782381.1"/>
    <property type="molecule type" value="Genomic_DNA"/>
</dbReference>
<reference evidence="3" key="2">
    <citation type="submission" date="2020-11" db="EMBL/GenBank/DDBJ databases">
        <authorList>
            <consortium name="DOE Joint Genome Institute"/>
            <person name="Kuo A."/>
            <person name="Miyauchi S."/>
            <person name="Kiss E."/>
            <person name="Drula E."/>
            <person name="Kohler A."/>
            <person name="Sanchez-Garcia M."/>
            <person name="Andreopoulos B."/>
            <person name="Barry K.W."/>
            <person name="Bonito G."/>
            <person name="Buee M."/>
            <person name="Carver A."/>
            <person name="Chen C."/>
            <person name="Cichocki N."/>
            <person name="Clum A."/>
            <person name="Culley D."/>
            <person name="Crous P.W."/>
            <person name="Fauchery L."/>
            <person name="Girlanda M."/>
            <person name="Hayes R."/>
            <person name="Keri Z."/>
            <person name="Labutti K."/>
            <person name="Lipzen A."/>
            <person name="Lombard V."/>
            <person name="Magnuson J."/>
            <person name="Maillard F."/>
            <person name="Morin E."/>
            <person name="Murat C."/>
            <person name="Nolan M."/>
            <person name="Ohm R."/>
            <person name="Pangilinan J."/>
            <person name="Pereira M."/>
            <person name="Perotto S."/>
            <person name="Peter M."/>
            <person name="Riley R."/>
            <person name="Sitrit Y."/>
            <person name="Stielow B."/>
            <person name="Szollosi G."/>
            <person name="Zifcakova L."/>
            <person name="Stursova M."/>
            <person name="Spatafora J.W."/>
            <person name="Tedersoo L."/>
            <person name="Vaario L.-M."/>
            <person name="Yamada A."/>
            <person name="Yan M."/>
            <person name="Wang P."/>
            <person name="Xu J."/>
            <person name="Bruns T."/>
            <person name="Baldrian P."/>
            <person name="Vilgalys R."/>
            <person name="Henrissat B."/>
            <person name="Grigoriev I.V."/>
            <person name="Hibbett D."/>
            <person name="Nagy L.G."/>
            <person name="Martin F.M."/>
        </authorList>
    </citation>
    <scope>NUCLEOTIDE SEQUENCE</scope>
    <source>
        <strain evidence="3">UH-Tt-Lm1</strain>
    </source>
</reference>
<proteinExistence type="predicted"/>
<protein>
    <submittedName>
        <fullName evidence="3">Uncharacterized protein</fullName>
    </submittedName>
</protein>
<sequence length="415" mass="45473">MPSCGFPTFKLFSKRKKEQAPHEPTPTEKRVEDGPTAADTIKALEHELAEEKDKLARLMAEANTNAEARKKLEDDNRDAKELLKARESEIGQKDADIQRLEGEKTTMRQKLAQLQGADVRVQELSVLLAEKEKLLGERTTELKAAQAFLTKVDAVSEAEVVGMVDNINTLICSASGALSDTWDQREPIPGTLVEDSDMEQIRQDFGDLMAKQIAARDSVTVNLAIQMYLGHFIERTTSGWGSGHAAGILAKIYEMISGKESQMVASRWRTLTKCYIPRQEPPSSEGIINGLARILLVTESFLDLAEAAESVRESAGSEIQAIIDATVQLDNTIKTKIASSDMSVYIVPPGTDFSEETMENEFGKDGSNGGGEPAIVAGTMEIGLLQKSGNTQKVLRNPKVILGWDLVQPEGENRE</sequence>
<evidence type="ECO:0000256" key="1">
    <source>
        <dbReference type="SAM" id="Coils"/>
    </source>
</evidence>
<evidence type="ECO:0000313" key="3">
    <source>
        <dbReference type="EMBL" id="KAF9782381.1"/>
    </source>
</evidence>
<dbReference type="AlphaFoldDB" id="A0A9P6HBL6"/>
<feature type="region of interest" description="Disordered" evidence="2">
    <location>
        <begin position="1"/>
        <end position="36"/>
    </location>
</feature>
<keyword evidence="4" id="KW-1185">Reference proteome</keyword>
<gene>
    <name evidence="3" type="ORF">BJ322DRAFT_1075904</name>
</gene>
<organism evidence="3 4">
    <name type="scientific">Thelephora terrestris</name>
    <dbReference type="NCBI Taxonomy" id="56493"/>
    <lineage>
        <taxon>Eukaryota</taxon>
        <taxon>Fungi</taxon>
        <taxon>Dikarya</taxon>
        <taxon>Basidiomycota</taxon>
        <taxon>Agaricomycotina</taxon>
        <taxon>Agaricomycetes</taxon>
        <taxon>Thelephorales</taxon>
        <taxon>Thelephoraceae</taxon>
        <taxon>Thelephora</taxon>
    </lineage>
</organism>
<accession>A0A9P6HBL6</accession>
<evidence type="ECO:0000256" key="2">
    <source>
        <dbReference type="SAM" id="MobiDB-lite"/>
    </source>
</evidence>
<name>A0A9P6HBL6_9AGAM</name>
<dbReference type="OrthoDB" id="3147752at2759"/>
<keyword evidence="1" id="KW-0175">Coiled coil</keyword>
<feature type="compositionally biased region" description="Basic and acidic residues" evidence="2">
    <location>
        <begin position="18"/>
        <end position="33"/>
    </location>
</feature>
<dbReference type="Proteomes" id="UP000736335">
    <property type="component" value="Unassembled WGS sequence"/>
</dbReference>